<protein>
    <submittedName>
        <fullName evidence="2">Uncharacterized protein</fullName>
    </submittedName>
</protein>
<gene>
    <name evidence="2" type="ORF">ACRB68_74020</name>
</gene>
<evidence type="ECO:0000313" key="3">
    <source>
        <dbReference type="Proteomes" id="UP000487268"/>
    </source>
</evidence>
<accession>A0A7K0C770</accession>
<comment type="caution">
    <text evidence="2">The sequence shown here is derived from an EMBL/GenBank/DDBJ whole genome shotgun (WGS) entry which is preliminary data.</text>
</comment>
<proteinExistence type="predicted"/>
<name>A0A7K0C770_9ACTN</name>
<reference evidence="2 3" key="1">
    <citation type="submission" date="2019-10" db="EMBL/GenBank/DDBJ databases">
        <title>Actinomadura rubteroloni sp. nov. and Actinomadura macrotermitis sp. nov., isolated from the gut of fungus growing-termite Macrotermes natalensis.</title>
        <authorList>
            <person name="Benndorf R."/>
            <person name="Martin K."/>
            <person name="Kuefner M."/>
            <person name="De Beer W."/>
            <person name="Kaster A.-K."/>
            <person name="Vollmers J."/>
            <person name="Poulsen M."/>
            <person name="Beemelmanns C."/>
        </authorList>
    </citation>
    <scope>NUCLEOTIDE SEQUENCE [LARGE SCALE GENOMIC DNA]</scope>
    <source>
        <strain evidence="2 3">RB68</strain>
    </source>
</reference>
<dbReference type="Proteomes" id="UP000487268">
    <property type="component" value="Unassembled WGS sequence"/>
</dbReference>
<feature type="region of interest" description="Disordered" evidence="1">
    <location>
        <begin position="69"/>
        <end position="92"/>
    </location>
</feature>
<sequence>MAGTPQDYRNIGNDCVTITEMLSRQVYDPEIHLRDGEQGPPVDKTKIRIERYIEDALLGPANANPRKLVKTASESNAAPPQCAGAQGSPLTL</sequence>
<dbReference type="AlphaFoldDB" id="A0A7K0C770"/>
<dbReference type="EMBL" id="WEGH01000006">
    <property type="protein sequence ID" value="MQY09283.1"/>
    <property type="molecule type" value="Genomic_DNA"/>
</dbReference>
<keyword evidence="3" id="KW-1185">Reference proteome</keyword>
<evidence type="ECO:0000256" key="1">
    <source>
        <dbReference type="SAM" id="MobiDB-lite"/>
    </source>
</evidence>
<organism evidence="2 3">
    <name type="scientific">Actinomadura macrotermitis</name>
    <dbReference type="NCBI Taxonomy" id="2585200"/>
    <lineage>
        <taxon>Bacteria</taxon>
        <taxon>Bacillati</taxon>
        <taxon>Actinomycetota</taxon>
        <taxon>Actinomycetes</taxon>
        <taxon>Streptosporangiales</taxon>
        <taxon>Thermomonosporaceae</taxon>
        <taxon>Actinomadura</taxon>
    </lineage>
</organism>
<evidence type="ECO:0000313" key="2">
    <source>
        <dbReference type="EMBL" id="MQY09283.1"/>
    </source>
</evidence>